<feature type="compositionally biased region" description="Polar residues" evidence="1">
    <location>
        <begin position="129"/>
        <end position="142"/>
    </location>
</feature>
<gene>
    <name evidence="2" type="ORF">BU24DRAFT_419743</name>
</gene>
<dbReference type="AlphaFoldDB" id="A0A6A5Y6H9"/>
<protein>
    <submittedName>
        <fullName evidence="2">Uncharacterized protein</fullName>
    </submittedName>
</protein>
<evidence type="ECO:0000313" key="2">
    <source>
        <dbReference type="EMBL" id="KAF2020164.1"/>
    </source>
</evidence>
<feature type="compositionally biased region" description="Low complexity" evidence="1">
    <location>
        <begin position="50"/>
        <end position="63"/>
    </location>
</feature>
<dbReference type="EMBL" id="ML978067">
    <property type="protein sequence ID" value="KAF2020164.1"/>
    <property type="molecule type" value="Genomic_DNA"/>
</dbReference>
<dbReference type="OrthoDB" id="5389296at2759"/>
<feature type="compositionally biased region" description="Acidic residues" evidence="1">
    <location>
        <begin position="169"/>
        <end position="179"/>
    </location>
</feature>
<keyword evidence="3" id="KW-1185">Reference proteome</keyword>
<reference evidence="2" key="1">
    <citation type="journal article" date="2020" name="Stud. Mycol.">
        <title>101 Dothideomycetes genomes: a test case for predicting lifestyles and emergence of pathogens.</title>
        <authorList>
            <person name="Haridas S."/>
            <person name="Albert R."/>
            <person name="Binder M."/>
            <person name="Bloem J."/>
            <person name="Labutti K."/>
            <person name="Salamov A."/>
            <person name="Andreopoulos B."/>
            <person name="Baker S."/>
            <person name="Barry K."/>
            <person name="Bills G."/>
            <person name="Bluhm B."/>
            <person name="Cannon C."/>
            <person name="Castanera R."/>
            <person name="Culley D."/>
            <person name="Daum C."/>
            <person name="Ezra D."/>
            <person name="Gonzalez J."/>
            <person name="Henrissat B."/>
            <person name="Kuo A."/>
            <person name="Liang C."/>
            <person name="Lipzen A."/>
            <person name="Lutzoni F."/>
            <person name="Magnuson J."/>
            <person name="Mondo S."/>
            <person name="Nolan M."/>
            <person name="Ohm R."/>
            <person name="Pangilinan J."/>
            <person name="Park H.-J."/>
            <person name="Ramirez L."/>
            <person name="Alfaro M."/>
            <person name="Sun H."/>
            <person name="Tritt A."/>
            <person name="Yoshinaga Y."/>
            <person name="Zwiers L.-H."/>
            <person name="Turgeon B."/>
            <person name="Goodwin S."/>
            <person name="Spatafora J."/>
            <person name="Crous P."/>
            <person name="Grigoriev I."/>
        </authorList>
    </citation>
    <scope>NUCLEOTIDE SEQUENCE</scope>
    <source>
        <strain evidence="2">CBS 175.79</strain>
    </source>
</reference>
<organism evidence="2 3">
    <name type="scientific">Aaosphaeria arxii CBS 175.79</name>
    <dbReference type="NCBI Taxonomy" id="1450172"/>
    <lineage>
        <taxon>Eukaryota</taxon>
        <taxon>Fungi</taxon>
        <taxon>Dikarya</taxon>
        <taxon>Ascomycota</taxon>
        <taxon>Pezizomycotina</taxon>
        <taxon>Dothideomycetes</taxon>
        <taxon>Pleosporomycetidae</taxon>
        <taxon>Pleosporales</taxon>
        <taxon>Pleosporales incertae sedis</taxon>
        <taxon>Aaosphaeria</taxon>
    </lineage>
</organism>
<feature type="compositionally biased region" description="Basic and acidic residues" evidence="1">
    <location>
        <begin position="77"/>
        <end position="93"/>
    </location>
</feature>
<accession>A0A6A5Y6H9</accession>
<evidence type="ECO:0000313" key="3">
    <source>
        <dbReference type="Proteomes" id="UP000799778"/>
    </source>
</evidence>
<sequence>MPPYKPSPHRFLAPSTAPPQKSRPKPQSSLRHSITASTPSHALELSAIETPLRTKPTRTLLSTVTPAKRFVITPSRSRIDSRIGKSKQKHDAVHDEDDDGDTPHFEHTPRFTQPRRKLQRIESIEETSQESPSASLENSDCNASDDVDIAQTIEQSQTFAPEEEVNKAEEEDENDEDIEMLFSVRRTKRPRLSQEPPTSPIQDRSHAQRLPQTPAPTTSLAPGTSSHRFIVPAPKLSLPAAPVAEAGMTAVANPMATRPTFLIPRLPPSPRKLATPLPETFSPSRKGQKYIPNGLASTMQSWIIETASTGYQAQAKDTMPWSRDKDDGVKFKLRITETGGVSGNNGEVECYNGGWTMVKGETDVGLYNASRLLDNVAEDGSTYVLLAGKGGSRGAGGIRVRVGSVVGLRPPFWDIDMGVDGRKCVIGVDWLLL</sequence>
<dbReference type="RefSeq" id="XP_033388503.1">
    <property type="nucleotide sequence ID" value="XM_033527292.1"/>
</dbReference>
<evidence type="ECO:0000256" key="1">
    <source>
        <dbReference type="SAM" id="MobiDB-lite"/>
    </source>
</evidence>
<feature type="region of interest" description="Disordered" evidence="1">
    <location>
        <begin position="1"/>
        <end position="227"/>
    </location>
</feature>
<proteinExistence type="predicted"/>
<name>A0A6A5Y6H9_9PLEO</name>
<dbReference type="GeneID" id="54284689"/>
<dbReference type="Proteomes" id="UP000799778">
    <property type="component" value="Unassembled WGS sequence"/>
</dbReference>
<feature type="compositionally biased region" description="Polar residues" evidence="1">
    <location>
        <begin position="215"/>
        <end position="227"/>
    </location>
</feature>
<feature type="compositionally biased region" description="Polar residues" evidence="1">
    <location>
        <begin position="30"/>
        <end position="40"/>
    </location>
</feature>